<dbReference type="EMBL" id="ABOX02000077">
    <property type="protein sequence ID" value="EEF57266.1"/>
    <property type="molecule type" value="Genomic_DNA"/>
</dbReference>
<dbReference type="AlphaFoldDB" id="B9XSD3"/>
<proteinExistence type="predicted"/>
<dbReference type="Proteomes" id="UP000003688">
    <property type="component" value="Unassembled WGS sequence"/>
</dbReference>
<dbReference type="InterPro" id="IPR001789">
    <property type="entry name" value="Sig_transdc_resp-reg_receiver"/>
</dbReference>
<dbReference type="PROSITE" id="PS50110">
    <property type="entry name" value="RESPONSE_REGULATORY"/>
    <property type="match status" value="1"/>
</dbReference>
<gene>
    <name evidence="4" type="ORF">Cflav_PD0419</name>
</gene>
<dbReference type="CDD" id="cd17574">
    <property type="entry name" value="REC_OmpR"/>
    <property type="match status" value="1"/>
</dbReference>
<comment type="caution">
    <text evidence="4">The sequence shown here is derived from an EMBL/GenBank/DDBJ whole genome shotgun (WGS) entry which is preliminary data.</text>
</comment>
<evidence type="ECO:0000313" key="4">
    <source>
        <dbReference type="EMBL" id="EEF57266.1"/>
    </source>
</evidence>
<keyword evidence="1 2" id="KW-0597">Phosphoprotein</keyword>
<dbReference type="PANTHER" id="PTHR44591:SF3">
    <property type="entry name" value="RESPONSE REGULATORY DOMAIN-CONTAINING PROTEIN"/>
    <property type="match status" value="1"/>
</dbReference>
<feature type="domain" description="Response regulatory" evidence="3">
    <location>
        <begin position="3"/>
        <end position="119"/>
    </location>
</feature>
<evidence type="ECO:0000313" key="5">
    <source>
        <dbReference type="Proteomes" id="UP000003688"/>
    </source>
</evidence>
<organism evidence="4 5">
    <name type="scientific">Pedosphaera parvula (strain Ellin514)</name>
    <dbReference type="NCBI Taxonomy" id="320771"/>
    <lineage>
        <taxon>Bacteria</taxon>
        <taxon>Pseudomonadati</taxon>
        <taxon>Verrucomicrobiota</taxon>
        <taxon>Pedosphaerae</taxon>
        <taxon>Pedosphaerales</taxon>
        <taxon>Pedosphaeraceae</taxon>
        <taxon>Pedosphaera</taxon>
    </lineage>
</organism>
<dbReference type="RefSeq" id="WP_007418716.1">
    <property type="nucleotide sequence ID" value="NZ_ABOX02000077.1"/>
</dbReference>
<accession>B9XSD3</accession>
<evidence type="ECO:0000256" key="2">
    <source>
        <dbReference type="PROSITE-ProRule" id="PRU00169"/>
    </source>
</evidence>
<dbReference type="InterPro" id="IPR050595">
    <property type="entry name" value="Bact_response_regulator"/>
</dbReference>
<dbReference type="Gene3D" id="3.40.50.2300">
    <property type="match status" value="1"/>
</dbReference>
<dbReference type="OrthoDB" id="9813394at2"/>
<sequence length="196" mass="21594">MQTVLVIDDSDDVRGVIVKTLAHFGFSTCEAKDGASGIQTAVRDQPDLIICDIRMPGMDGFHTLSAIREHPAIATIPFIFLSAAIDKSDMRRGMASGADDYLTKPFTPHELIEAVTARLAKQAELKCEIYKQAVKLRADVVHLLSQEITGPIDSILDLTTTMMREHSFLSPEKVFVSARQINDSLIRLNQLARSLA</sequence>
<keyword evidence="5" id="KW-1185">Reference proteome</keyword>
<dbReference type="SUPFAM" id="SSF52172">
    <property type="entry name" value="CheY-like"/>
    <property type="match status" value="1"/>
</dbReference>
<protein>
    <submittedName>
        <fullName evidence="4">Response regulator receiver protein</fullName>
    </submittedName>
</protein>
<dbReference type="Pfam" id="PF00072">
    <property type="entry name" value="Response_reg"/>
    <property type="match status" value="1"/>
</dbReference>
<evidence type="ECO:0000259" key="3">
    <source>
        <dbReference type="PROSITE" id="PS50110"/>
    </source>
</evidence>
<dbReference type="InterPro" id="IPR011006">
    <property type="entry name" value="CheY-like_superfamily"/>
</dbReference>
<reference evidence="4 5" key="1">
    <citation type="journal article" date="2011" name="J. Bacteriol.">
        <title>Genome sequence of 'Pedosphaera parvula' Ellin514, an aerobic Verrucomicrobial isolate from pasture soil.</title>
        <authorList>
            <person name="Kant R."/>
            <person name="van Passel M.W."/>
            <person name="Sangwan P."/>
            <person name="Palva A."/>
            <person name="Lucas S."/>
            <person name="Copeland A."/>
            <person name="Lapidus A."/>
            <person name="Glavina Del Rio T."/>
            <person name="Dalin E."/>
            <person name="Tice H."/>
            <person name="Bruce D."/>
            <person name="Goodwin L."/>
            <person name="Pitluck S."/>
            <person name="Chertkov O."/>
            <person name="Larimer F.W."/>
            <person name="Land M.L."/>
            <person name="Hauser L."/>
            <person name="Brettin T.S."/>
            <person name="Detter J.C."/>
            <person name="Han S."/>
            <person name="de Vos W.M."/>
            <person name="Janssen P.H."/>
            <person name="Smidt H."/>
        </authorList>
    </citation>
    <scope>NUCLEOTIDE SEQUENCE [LARGE SCALE GENOMIC DNA]</scope>
    <source>
        <strain evidence="4 5">Ellin514</strain>
    </source>
</reference>
<dbReference type="SMART" id="SM00448">
    <property type="entry name" value="REC"/>
    <property type="match status" value="1"/>
</dbReference>
<dbReference type="PANTHER" id="PTHR44591">
    <property type="entry name" value="STRESS RESPONSE REGULATOR PROTEIN 1"/>
    <property type="match status" value="1"/>
</dbReference>
<dbReference type="STRING" id="320771.Cflav_PD0419"/>
<feature type="modified residue" description="4-aspartylphosphate" evidence="2">
    <location>
        <position position="52"/>
    </location>
</feature>
<name>B9XSD3_PEDPL</name>
<evidence type="ECO:0000256" key="1">
    <source>
        <dbReference type="ARBA" id="ARBA00022553"/>
    </source>
</evidence>
<dbReference type="GO" id="GO:0000160">
    <property type="term" value="P:phosphorelay signal transduction system"/>
    <property type="evidence" value="ECO:0007669"/>
    <property type="project" value="InterPro"/>
</dbReference>